<dbReference type="AlphaFoldDB" id="A0A1Y3BBB6"/>
<organism evidence="2 3">
    <name type="scientific">Euroglyphus maynei</name>
    <name type="common">Mayne's house dust mite</name>
    <dbReference type="NCBI Taxonomy" id="6958"/>
    <lineage>
        <taxon>Eukaryota</taxon>
        <taxon>Metazoa</taxon>
        <taxon>Ecdysozoa</taxon>
        <taxon>Arthropoda</taxon>
        <taxon>Chelicerata</taxon>
        <taxon>Arachnida</taxon>
        <taxon>Acari</taxon>
        <taxon>Acariformes</taxon>
        <taxon>Sarcoptiformes</taxon>
        <taxon>Astigmata</taxon>
        <taxon>Psoroptidia</taxon>
        <taxon>Analgoidea</taxon>
        <taxon>Pyroglyphidae</taxon>
        <taxon>Pyroglyphinae</taxon>
        <taxon>Euroglyphus</taxon>
    </lineage>
</organism>
<feature type="region of interest" description="Disordered" evidence="1">
    <location>
        <begin position="25"/>
        <end position="97"/>
    </location>
</feature>
<evidence type="ECO:0000256" key="1">
    <source>
        <dbReference type="SAM" id="MobiDB-lite"/>
    </source>
</evidence>
<feature type="non-terminal residue" evidence="2">
    <location>
        <position position="97"/>
    </location>
</feature>
<feature type="compositionally biased region" description="Basic residues" evidence="1">
    <location>
        <begin position="49"/>
        <end position="60"/>
    </location>
</feature>
<accession>A0A1Y3BBB6</accession>
<dbReference type="Proteomes" id="UP000194236">
    <property type="component" value="Unassembled WGS sequence"/>
</dbReference>
<keyword evidence="3" id="KW-1185">Reference proteome</keyword>
<gene>
    <name evidence="2" type="ORF">BLA29_013267</name>
</gene>
<proteinExistence type="predicted"/>
<protein>
    <submittedName>
        <fullName evidence="2">Uncharacterized protein</fullName>
    </submittedName>
</protein>
<evidence type="ECO:0000313" key="2">
    <source>
        <dbReference type="EMBL" id="OTF78159.1"/>
    </source>
</evidence>
<comment type="caution">
    <text evidence="2">The sequence shown here is derived from an EMBL/GenBank/DDBJ whole genome shotgun (WGS) entry which is preliminary data.</text>
</comment>
<name>A0A1Y3BBB6_EURMA</name>
<dbReference type="EMBL" id="MUJZ01029197">
    <property type="protein sequence ID" value="OTF78159.1"/>
    <property type="molecule type" value="Genomic_DNA"/>
</dbReference>
<feature type="compositionally biased region" description="Polar residues" evidence="1">
    <location>
        <begin position="27"/>
        <end position="44"/>
    </location>
</feature>
<sequence length="97" mass="10775">MSFESNVALMNNSIIDPKLQSIELAPMNTSIEPSQPNQNGGNSKESTHSNRKRKARRPAHRIPGQQNDPAMISGQSPQRLVENEHIQPPNDSDINVH</sequence>
<feature type="compositionally biased region" description="Polar residues" evidence="1">
    <location>
        <begin position="64"/>
        <end position="78"/>
    </location>
</feature>
<evidence type="ECO:0000313" key="3">
    <source>
        <dbReference type="Proteomes" id="UP000194236"/>
    </source>
</evidence>
<reference evidence="2 3" key="1">
    <citation type="submission" date="2017-03" db="EMBL/GenBank/DDBJ databases">
        <title>Genome Survey of Euroglyphus maynei.</title>
        <authorList>
            <person name="Arlian L.G."/>
            <person name="Morgan M.S."/>
            <person name="Rider S.D."/>
        </authorList>
    </citation>
    <scope>NUCLEOTIDE SEQUENCE [LARGE SCALE GENOMIC DNA]</scope>
    <source>
        <strain evidence="2">Arlian Lab</strain>
        <tissue evidence="2">Whole body</tissue>
    </source>
</reference>